<comment type="caution">
    <text evidence="2">The sequence shown here is derived from an EMBL/GenBank/DDBJ whole genome shotgun (WGS) entry which is preliminary data.</text>
</comment>
<feature type="signal peptide" evidence="1">
    <location>
        <begin position="1"/>
        <end position="23"/>
    </location>
</feature>
<gene>
    <name evidence="2" type="ORF">FHP91_08470</name>
</gene>
<dbReference type="RefSeq" id="WP_144309151.1">
    <property type="nucleotide sequence ID" value="NZ_VMNK01000006.1"/>
</dbReference>
<protein>
    <submittedName>
        <fullName evidence="2">Uncharacterized protein</fullName>
    </submittedName>
</protein>
<evidence type="ECO:0000313" key="2">
    <source>
        <dbReference type="EMBL" id="TVO57693.1"/>
    </source>
</evidence>
<sequence length="285" mass="31623">MLRTLITATALVAGGLVALPAHAIDWQDNSLTYTTGNRFTEPANRSPVRKDILEFVHVSGYSHGMNLASIKMLRSDDIDPAKDSNHGATEFYIVYRHLLSLGKVFDQSLAVGPIHDVALTAGFDWNSKDNRFAPRKRLLVLGPTLRFKIAPPGFLDVSLLMAKEWNHCGLPPCKAPGNEENIGFDAYPMLHAAWRVPFALGGVPVRFEGFFAHAFRTGEDYTGRKVGEEFLMRTALMADVGAAVGSTPNRFFMGVGYEMWRNKFGNQDMPGVDTNTPTLHARWHF</sequence>
<keyword evidence="1" id="KW-0732">Signal</keyword>
<organism evidence="2 3">
    <name type="scientific">Denitromonas halophila</name>
    <dbReference type="NCBI Taxonomy" id="1629404"/>
    <lineage>
        <taxon>Bacteria</taxon>
        <taxon>Pseudomonadati</taxon>
        <taxon>Pseudomonadota</taxon>
        <taxon>Betaproteobacteria</taxon>
        <taxon>Rhodocyclales</taxon>
        <taxon>Zoogloeaceae</taxon>
        <taxon>Denitromonas</taxon>
    </lineage>
</organism>
<dbReference type="InterPro" id="IPR036777">
    <property type="entry name" value="Channel_Tsx-like_sf"/>
</dbReference>
<feature type="chain" id="PRO_5021857669" evidence="1">
    <location>
        <begin position="24"/>
        <end position="285"/>
    </location>
</feature>
<accession>A0A557QXS8</accession>
<dbReference type="SUPFAM" id="SSF111364">
    <property type="entry name" value="Tsx-like channel"/>
    <property type="match status" value="1"/>
</dbReference>
<dbReference type="OrthoDB" id="104801at2"/>
<keyword evidence="3" id="KW-1185">Reference proteome</keyword>
<dbReference type="AlphaFoldDB" id="A0A557QXS8"/>
<dbReference type="EMBL" id="VMNK01000006">
    <property type="protein sequence ID" value="TVO57693.1"/>
    <property type="molecule type" value="Genomic_DNA"/>
</dbReference>
<dbReference type="GO" id="GO:0009279">
    <property type="term" value="C:cell outer membrane"/>
    <property type="evidence" value="ECO:0007669"/>
    <property type="project" value="InterPro"/>
</dbReference>
<dbReference type="Proteomes" id="UP000319502">
    <property type="component" value="Unassembled WGS sequence"/>
</dbReference>
<evidence type="ECO:0000313" key="3">
    <source>
        <dbReference type="Proteomes" id="UP000319502"/>
    </source>
</evidence>
<proteinExistence type="predicted"/>
<dbReference type="Gene3D" id="2.40.230.20">
    <property type="entry name" value="Nucleoside-specific channel-forming protein, Tsx-like"/>
    <property type="match status" value="1"/>
</dbReference>
<name>A0A557QXS8_9RHOO</name>
<evidence type="ECO:0000256" key="1">
    <source>
        <dbReference type="SAM" id="SignalP"/>
    </source>
</evidence>
<reference evidence="2 3" key="1">
    <citation type="submission" date="2019-07" db="EMBL/GenBank/DDBJ databases">
        <title>The pathways for chlorine oxyanion respiration interact through the shared metabolite chlorate.</title>
        <authorList>
            <person name="Barnum T.P."/>
            <person name="Cheng Y."/>
            <person name="Hill K.A."/>
            <person name="Lucas L.N."/>
            <person name="Carlson H.K."/>
            <person name="Coates J.D."/>
        </authorList>
    </citation>
    <scope>NUCLEOTIDE SEQUENCE [LARGE SCALE GENOMIC DNA]</scope>
    <source>
        <strain evidence="2 3">SFB-3</strain>
    </source>
</reference>